<dbReference type="Gene3D" id="3.40.50.720">
    <property type="entry name" value="NAD(P)-binding Rossmann-like Domain"/>
    <property type="match status" value="1"/>
</dbReference>
<dbReference type="Proteomes" id="UP000239560">
    <property type="component" value="Unassembled WGS sequence"/>
</dbReference>
<dbReference type="Gene3D" id="3.40.50.10860">
    <property type="entry name" value="Leucine Dehydrogenase, chain A, domain 1"/>
    <property type="match status" value="1"/>
</dbReference>
<dbReference type="GO" id="GO:0019632">
    <property type="term" value="P:shikimate metabolic process"/>
    <property type="evidence" value="ECO:0007669"/>
    <property type="project" value="TreeGrafter"/>
</dbReference>
<feature type="domain" description="Shikimate dehydrogenase substrate binding N-terminal" evidence="1">
    <location>
        <begin position="92"/>
        <end position="176"/>
    </location>
</feature>
<dbReference type="AlphaFoldDB" id="A0A2T0AFW2"/>
<dbReference type="GO" id="GO:0009423">
    <property type="term" value="P:chorismate biosynthetic process"/>
    <property type="evidence" value="ECO:0007669"/>
    <property type="project" value="TreeGrafter"/>
</dbReference>
<dbReference type="EMBL" id="LCTV02000002">
    <property type="protein sequence ID" value="PRQ76887.1"/>
    <property type="molecule type" value="Genomic_DNA"/>
</dbReference>
<dbReference type="SUPFAM" id="SSF53223">
    <property type="entry name" value="Aminoacid dehydrogenase-like, N-terminal domain"/>
    <property type="match status" value="1"/>
</dbReference>
<dbReference type="GO" id="GO:0004764">
    <property type="term" value="F:shikimate 3-dehydrogenase (NADP+) activity"/>
    <property type="evidence" value="ECO:0007669"/>
    <property type="project" value="InterPro"/>
</dbReference>
<dbReference type="InterPro" id="IPR022893">
    <property type="entry name" value="Shikimate_DH_fam"/>
</dbReference>
<evidence type="ECO:0000259" key="1">
    <source>
        <dbReference type="Pfam" id="PF08501"/>
    </source>
</evidence>
<organism evidence="2 3">
    <name type="scientific">Rhodotorula toruloides</name>
    <name type="common">Yeast</name>
    <name type="synonym">Rhodosporidium toruloides</name>
    <dbReference type="NCBI Taxonomy" id="5286"/>
    <lineage>
        <taxon>Eukaryota</taxon>
        <taxon>Fungi</taxon>
        <taxon>Dikarya</taxon>
        <taxon>Basidiomycota</taxon>
        <taxon>Pucciniomycotina</taxon>
        <taxon>Microbotryomycetes</taxon>
        <taxon>Sporidiobolales</taxon>
        <taxon>Sporidiobolaceae</taxon>
        <taxon>Rhodotorula</taxon>
    </lineage>
</organism>
<reference evidence="2 3" key="1">
    <citation type="journal article" date="2018" name="Elife">
        <title>Functional genomics of lipid metabolism in the oleaginous yeast Rhodosporidium toruloides.</title>
        <authorList>
            <person name="Coradetti S.T."/>
            <person name="Pinel D."/>
            <person name="Geiselman G."/>
            <person name="Ito M."/>
            <person name="Mondo S."/>
            <person name="Reilly M.C."/>
            <person name="Cheng Y.F."/>
            <person name="Bauer S."/>
            <person name="Grigoriev I."/>
            <person name="Gladden J.M."/>
            <person name="Simmons B.A."/>
            <person name="Brem R."/>
            <person name="Arkin A.P."/>
            <person name="Skerker J.M."/>
        </authorList>
    </citation>
    <scope>NUCLEOTIDE SEQUENCE [LARGE SCALE GENOMIC DNA]</scope>
    <source>
        <strain evidence="2 3">NBRC 0880</strain>
    </source>
</reference>
<sequence>MSSVPLLSSATLSAQCSRSNGSAGHVPLELRHSPLLSRAFRSFVLFLPLCLARGCRPEGPEAPTSALRLSVSPAMASATVARPGDERNSLAIYGYPVAQSVSPKIFNHLFPLLGLPRHTYGAVECRSLDEPGNAWEEAIKRADCLGTCLTMPLKLQALRKVDELTPEARATGCVNTTFFRPSPTSSSTLVHVGTNTDAAAVSNVLLSSFLGVSSPLLASAPRQFQPGNAGAFVVGGGGATRAAIYALSRLNLSPIFIVNRDPSETERVVQSFPDIDLRPLTTIEQARREMEDLRKRGVRLVCGVSAIPCEPPTSEGEKRVYEVANEVFALAGGKGPEMERMERHEGCLPLPMKPAFVDMVYKPPMTTLRILAEERGWTTVCGTEVVLENCFGSFPCSVSFLERH</sequence>
<protein>
    <recommendedName>
        <fullName evidence="1">Shikimate dehydrogenase substrate binding N-terminal domain-containing protein</fullName>
    </recommendedName>
</protein>
<dbReference type="SUPFAM" id="SSF51735">
    <property type="entry name" value="NAD(P)-binding Rossmann-fold domains"/>
    <property type="match status" value="1"/>
</dbReference>
<gene>
    <name evidence="2" type="ORF">AAT19DRAFT_12305</name>
</gene>
<evidence type="ECO:0000313" key="3">
    <source>
        <dbReference type="Proteomes" id="UP000239560"/>
    </source>
</evidence>
<dbReference type="PANTHER" id="PTHR21089">
    <property type="entry name" value="SHIKIMATE DEHYDROGENASE"/>
    <property type="match status" value="1"/>
</dbReference>
<dbReference type="PANTHER" id="PTHR21089:SF1">
    <property type="entry name" value="BIFUNCTIONAL 3-DEHYDROQUINATE DEHYDRATASE_SHIKIMATE DEHYDROGENASE, CHLOROPLASTIC"/>
    <property type="match status" value="1"/>
</dbReference>
<comment type="caution">
    <text evidence="2">The sequence shown here is derived from an EMBL/GenBank/DDBJ whole genome shotgun (WGS) entry which is preliminary data.</text>
</comment>
<dbReference type="OrthoDB" id="204377at2759"/>
<dbReference type="Pfam" id="PF08501">
    <property type="entry name" value="Shikimate_dh_N"/>
    <property type="match status" value="1"/>
</dbReference>
<evidence type="ECO:0000313" key="2">
    <source>
        <dbReference type="EMBL" id="PRQ76887.1"/>
    </source>
</evidence>
<proteinExistence type="predicted"/>
<accession>A0A2T0AFW2</accession>
<name>A0A2T0AFW2_RHOTO</name>
<dbReference type="InterPro" id="IPR036291">
    <property type="entry name" value="NAD(P)-bd_dom_sf"/>
</dbReference>
<dbReference type="InterPro" id="IPR046346">
    <property type="entry name" value="Aminoacid_DH-like_N_sf"/>
</dbReference>
<dbReference type="InterPro" id="IPR013708">
    <property type="entry name" value="Shikimate_DH-bd_N"/>
</dbReference>